<dbReference type="Gene3D" id="3.20.20.70">
    <property type="entry name" value="Aldolase class I"/>
    <property type="match status" value="1"/>
</dbReference>
<comment type="similarity">
    <text evidence="4">Belongs to the transaldolase family. Type 2 subfamily.</text>
</comment>
<dbReference type="Pfam" id="PF00923">
    <property type="entry name" value="TAL_FSA"/>
    <property type="match status" value="1"/>
</dbReference>
<dbReference type="InterPro" id="IPR013785">
    <property type="entry name" value="Aldolase_TIM"/>
</dbReference>
<keyword evidence="10" id="KW-0732">Signal</keyword>
<dbReference type="PANTHER" id="PTHR10683">
    <property type="entry name" value="TRANSALDOLASE"/>
    <property type="match status" value="1"/>
</dbReference>
<evidence type="ECO:0000256" key="8">
    <source>
        <dbReference type="ARBA" id="ARBA00023270"/>
    </source>
</evidence>
<dbReference type="FunFam" id="3.20.20.70:FF:000174">
    <property type="entry name" value="Transaldolase type"/>
    <property type="match status" value="1"/>
</dbReference>
<feature type="chain" id="PRO_5025463970" description="Exostosin GT47 domain-containing protein" evidence="10">
    <location>
        <begin position="22"/>
        <end position="777"/>
    </location>
</feature>
<evidence type="ECO:0000256" key="1">
    <source>
        <dbReference type="ARBA" id="ARBA00003518"/>
    </source>
</evidence>
<dbReference type="AlphaFoldDB" id="A0A6A6M158"/>
<dbReference type="PANTHER" id="PTHR10683:SF31">
    <property type="entry name" value="TRANSALDOLASE"/>
    <property type="match status" value="1"/>
</dbReference>
<comment type="subcellular location">
    <subcellularLocation>
        <location evidence="2">Cytoplasm</location>
    </subcellularLocation>
</comment>
<protein>
    <recommendedName>
        <fullName evidence="11">Exostosin GT47 domain-containing protein</fullName>
    </recommendedName>
</protein>
<dbReference type="Pfam" id="PF03016">
    <property type="entry name" value="Exostosin_GT47"/>
    <property type="match status" value="1"/>
</dbReference>
<name>A0A6A6M158_HEVBR</name>
<evidence type="ECO:0000256" key="5">
    <source>
        <dbReference type="ARBA" id="ARBA00022490"/>
    </source>
</evidence>
<evidence type="ECO:0000256" key="2">
    <source>
        <dbReference type="ARBA" id="ARBA00004496"/>
    </source>
</evidence>
<evidence type="ECO:0000256" key="6">
    <source>
        <dbReference type="ARBA" id="ARBA00022679"/>
    </source>
</evidence>
<sequence length="777" mass="86891">MTYHLVLLLLLVFGFNDRIYAHQRPRTERISGSAGDVLEDDPVGRLKVYVYELPSKYNKKLLQKDPRCITHMFAAEIFKHRFLLSSPVRTLNPDDADWFYTPIYPTCDLTPTGLPLPFKSPRMMRSAIQLIATNWPYWNRTEGADHFFVVPHDFGACFHYQRATLVQTFGQGNHVCLKEGSIIIPPYAPPQKMQAHQLPPDTPRSIFVYFRGLFYDVNNDPEGGYYARGARAAVWENFKNNPLFDISTEHPTTYYEDMQRAIFCLCPLGWAPWSPRLVEAVVFGCIPVIIADDIVLPFADAIPWEQIGVFVAEEDVPKLDKILTSMPTEVILRKQRLLANPSMKRAMLFPQPAQSGDAFHQILNGLARKLPHDKRIFLKPGEKILNWTAGPAGDLKPCVRCAQSTGNGSPIKKTTLHDLYEREGQSPWYDNLCRPVRDLIPLIESGVRGVTSNPAIFQKAISSSNAYNDQFRELVQSGKDIESAYWELVVKDIQDACKLFEPIYDQTDGGDGYVSVEVSPRLADDTTGTVEAAKWLHKVVDRPNVYIKIPATGPCIPSIKEVISNGISVNVTLIFSLARYEAVIDAYLDGLEASGLSDLSRVTSVASFFVSRVDTLIDKMLEKIGTPEALDLRGKAAVAQAALAYKLYQKKFSGPRWEALVKKGAKKQRLLWASTSVKNPAYPDTLYVAPLIGPDTVSTMPDQALQAFIDHGSVARTIDTNVSEAEGIYSALEKLGIDWSYVGNQLEVEGVDSFKKSFDSLLDTLQEKANSLKLVSL</sequence>
<keyword evidence="13" id="KW-1185">Reference proteome</keyword>
<evidence type="ECO:0000256" key="3">
    <source>
        <dbReference type="ARBA" id="ARBA00004959"/>
    </source>
</evidence>
<keyword evidence="6" id="KW-0808">Transferase</keyword>
<dbReference type="InterPro" id="IPR040911">
    <property type="entry name" value="Exostosin_GT47"/>
</dbReference>
<dbReference type="HAMAP" id="MF_00493">
    <property type="entry name" value="Transaldolase_2"/>
    <property type="match status" value="1"/>
</dbReference>
<dbReference type="InterPro" id="IPR018225">
    <property type="entry name" value="Transaldolase_AS"/>
</dbReference>
<organism evidence="12 13">
    <name type="scientific">Hevea brasiliensis</name>
    <name type="common">Para rubber tree</name>
    <name type="synonym">Siphonia brasiliensis</name>
    <dbReference type="NCBI Taxonomy" id="3981"/>
    <lineage>
        <taxon>Eukaryota</taxon>
        <taxon>Viridiplantae</taxon>
        <taxon>Streptophyta</taxon>
        <taxon>Embryophyta</taxon>
        <taxon>Tracheophyta</taxon>
        <taxon>Spermatophyta</taxon>
        <taxon>Magnoliopsida</taxon>
        <taxon>eudicotyledons</taxon>
        <taxon>Gunneridae</taxon>
        <taxon>Pentapetalae</taxon>
        <taxon>rosids</taxon>
        <taxon>fabids</taxon>
        <taxon>Malpighiales</taxon>
        <taxon>Euphorbiaceae</taxon>
        <taxon>Crotonoideae</taxon>
        <taxon>Micrandreae</taxon>
        <taxon>Hevea</taxon>
    </lineage>
</organism>
<evidence type="ECO:0000256" key="10">
    <source>
        <dbReference type="SAM" id="SignalP"/>
    </source>
</evidence>
<evidence type="ECO:0000313" key="12">
    <source>
        <dbReference type="EMBL" id="KAF2307420.1"/>
    </source>
</evidence>
<dbReference type="UniPathway" id="UPA00115">
    <property type="reaction ID" value="UER00414"/>
</dbReference>
<feature type="signal peptide" evidence="10">
    <location>
        <begin position="1"/>
        <end position="21"/>
    </location>
</feature>
<keyword evidence="7" id="KW-0570">Pentose shunt</keyword>
<evidence type="ECO:0000256" key="9">
    <source>
        <dbReference type="ARBA" id="ARBA00048810"/>
    </source>
</evidence>
<reference evidence="12 13" key="1">
    <citation type="journal article" date="2020" name="Mol. Plant">
        <title>The Chromosome-Based Rubber Tree Genome Provides New Insights into Spurge Genome Evolution and Rubber Biosynthesis.</title>
        <authorList>
            <person name="Liu J."/>
            <person name="Shi C."/>
            <person name="Shi C.C."/>
            <person name="Li W."/>
            <person name="Zhang Q.J."/>
            <person name="Zhang Y."/>
            <person name="Li K."/>
            <person name="Lu H.F."/>
            <person name="Shi C."/>
            <person name="Zhu S.T."/>
            <person name="Xiao Z.Y."/>
            <person name="Nan H."/>
            <person name="Yue Y."/>
            <person name="Zhu X.G."/>
            <person name="Wu Y."/>
            <person name="Hong X.N."/>
            <person name="Fan G.Y."/>
            <person name="Tong Y."/>
            <person name="Zhang D."/>
            <person name="Mao C.L."/>
            <person name="Liu Y.L."/>
            <person name="Hao S.J."/>
            <person name="Liu W.Q."/>
            <person name="Lv M.Q."/>
            <person name="Zhang H.B."/>
            <person name="Liu Y."/>
            <person name="Hu-Tang G.R."/>
            <person name="Wang J.P."/>
            <person name="Wang J.H."/>
            <person name="Sun Y.H."/>
            <person name="Ni S.B."/>
            <person name="Chen W.B."/>
            <person name="Zhang X.C."/>
            <person name="Jiao Y.N."/>
            <person name="Eichler E.E."/>
            <person name="Li G.H."/>
            <person name="Liu X."/>
            <person name="Gao L.Z."/>
        </authorList>
    </citation>
    <scope>NUCLEOTIDE SEQUENCE [LARGE SCALE GENOMIC DNA]</scope>
    <source>
        <strain evidence="13">cv. GT1</strain>
        <tissue evidence="12">Leaf</tissue>
    </source>
</reference>
<gene>
    <name evidence="12" type="ORF">GH714_027034</name>
</gene>
<comment type="pathway">
    <text evidence="3">Carbohydrate degradation; pentose phosphate pathway.</text>
</comment>
<evidence type="ECO:0000256" key="7">
    <source>
        <dbReference type="ARBA" id="ARBA00023126"/>
    </source>
</evidence>
<evidence type="ECO:0000313" key="13">
    <source>
        <dbReference type="Proteomes" id="UP000467840"/>
    </source>
</evidence>
<dbReference type="PROSITE" id="PS01054">
    <property type="entry name" value="TRANSALDOLASE_1"/>
    <property type="match status" value="1"/>
</dbReference>
<comment type="caution">
    <text evidence="12">The sequence shown here is derived from an EMBL/GenBank/DDBJ whole genome shotgun (WGS) entry which is preliminary data.</text>
</comment>
<dbReference type="SUPFAM" id="SSF51569">
    <property type="entry name" value="Aldolase"/>
    <property type="match status" value="1"/>
</dbReference>
<comment type="function">
    <text evidence="1">Transaldolase is important for the balance of metabolites in the pentose-phosphate pathway.</text>
</comment>
<dbReference type="NCBIfam" id="TIGR00876">
    <property type="entry name" value="tal_mycobact"/>
    <property type="match status" value="1"/>
</dbReference>
<keyword evidence="5" id="KW-0963">Cytoplasm</keyword>
<evidence type="ECO:0000256" key="4">
    <source>
        <dbReference type="ARBA" id="ARBA00008426"/>
    </source>
</evidence>
<dbReference type="CDD" id="cd00955">
    <property type="entry name" value="Transaldolase_like"/>
    <property type="match status" value="1"/>
</dbReference>
<dbReference type="GO" id="GO:0006098">
    <property type="term" value="P:pentose-phosphate shunt"/>
    <property type="evidence" value="ECO:0007669"/>
    <property type="project" value="UniProtKB-UniPathway"/>
</dbReference>
<accession>A0A6A6M158</accession>
<proteinExistence type="inferred from homology"/>
<dbReference type="Proteomes" id="UP000467840">
    <property type="component" value="Chromosome 9"/>
</dbReference>
<comment type="catalytic activity">
    <reaction evidence="9">
        <text>D-sedoheptulose 7-phosphate + D-glyceraldehyde 3-phosphate = D-erythrose 4-phosphate + beta-D-fructose 6-phosphate</text>
        <dbReference type="Rhea" id="RHEA:17053"/>
        <dbReference type="ChEBI" id="CHEBI:16897"/>
        <dbReference type="ChEBI" id="CHEBI:57483"/>
        <dbReference type="ChEBI" id="CHEBI:57634"/>
        <dbReference type="ChEBI" id="CHEBI:59776"/>
        <dbReference type="EC" id="2.2.1.2"/>
    </reaction>
</comment>
<evidence type="ECO:0000259" key="11">
    <source>
        <dbReference type="Pfam" id="PF03016"/>
    </source>
</evidence>
<dbReference type="GO" id="GO:0004801">
    <property type="term" value="F:transaldolase activity"/>
    <property type="evidence" value="ECO:0007669"/>
    <property type="project" value="UniProtKB-EC"/>
</dbReference>
<dbReference type="NCBIfam" id="NF002881">
    <property type="entry name" value="PRK03343.1"/>
    <property type="match status" value="1"/>
</dbReference>
<dbReference type="GO" id="GO:0005975">
    <property type="term" value="P:carbohydrate metabolic process"/>
    <property type="evidence" value="ECO:0007669"/>
    <property type="project" value="InterPro"/>
</dbReference>
<dbReference type="InterPro" id="IPR001585">
    <property type="entry name" value="TAL/FSA"/>
</dbReference>
<dbReference type="EMBL" id="JAAGAX010000008">
    <property type="protein sequence ID" value="KAF2307420.1"/>
    <property type="molecule type" value="Genomic_DNA"/>
</dbReference>
<keyword evidence="8" id="KW-0704">Schiff base</keyword>
<dbReference type="GO" id="GO:0005737">
    <property type="term" value="C:cytoplasm"/>
    <property type="evidence" value="ECO:0007669"/>
    <property type="project" value="UniProtKB-SubCell"/>
</dbReference>
<dbReference type="InterPro" id="IPR004732">
    <property type="entry name" value="Transaldolase_2"/>
</dbReference>
<feature type="domain" description="Exostosin GT47" evidence="11">
    <location>
        <begin position="45"/>
        <end position="326"/>
    </location>
</feature>